<gene>
    <name evidence="1" type="ORF">BJ878DRAFT_527340</name>
</gene>
<protein>
    <recommendedName>
        <fullName evidence="3">Sister chromatid cohesion protein DCC1</fullName>
    </recommendedName>
</protein>
<sequence length="144" mass="15646">MSTQYDNDISFSASQAQQPLKLMELPPELLALLESDSPPTLTITSSEATSTAPGYALLNTGSKTYQLRQKSTSSPIIIVQPSTTGPTEADDLTTFIPQPSLCTIAKVEDTIELIVQEPDVLAKAPPKVNKWHEKFAKSRAEKKS</sequence>
<evidence type="ECO:0008006" key="3">
    <source>
        <dbReference type="Google" id="ProtNLM"/>
    </source>
</evidence>
<comment type="caution">
    <text evidence="1">The sequence shown here is derived from an EMBL/GenBank/DDBJ whole genome shotgun (WGS) entry which is preliminary data.</text>
</comment>
<dbReference type="GO" id="GO:0031390">
    <property type="term" value="C:Ctf18 RFC-like complex"/>
    <property type="evidence" value="ECO:0007669"/>
    <property type="project" value="InterPro"/>
</dbReference>
<evidence type="ECO:0000313" key="2">
    <source>
        <dbReference type="Proteomes" id="UP000887226"/>
    </source>
</evidence>
<proteinExistence type="predicted"/>
<organism evidence="1 2">
    <name type="scientific">Calycina marina</name>
    <dbReference type="NCBI Taxonomy" id="1763456"/>
    <lineage>
        <taxon>Eukaryota</taxon>
        <taxon>Fungi</taxon>
        <taxon>Dikarya</taxon>
        <taxon>Ascomycota</taxon>
        <taxon>Pezizomycotina</taxon>
        <taxon>Leotiomycetes</taxon>
        <taxon>Helotiales</taxon>
        <taxon>Pezizellaceae</taxon>
        <taxon>Calycina</taxon>
    </lineage>
</organism>
<dbReference type="Pfam" id="PF09724">
    <property type="entry name" value="Dcc1"/>
    <property type="match status" value="1"/>
</dbReference>
<accession>A0A9P8CB58</accession>
<dbReference type="AlphaFoldDB" id="A0A9P8CB58"/>
<dbReference type="EMBL" id="MU254525">
    <property type="protein sequence ID" value="KAG9240237.1"/>
    <property type="molecule type" value="Genomic_DNA"/>
</dbReference>
<dbReference type="Proteomes" id="UP000887226">
    <property type="component" value="Unassembled WGS sequence"/>
</dbReference>
<keyword evidence="2" id="KW-1185">Reference proteome</keyword>
<reference evidence="1" key="1">
    <citation type="journal article" date="2021" name="IMA Fungus">
        <title>Genomic characterization of three marine fungi, including Emericellopsis atlantica sp. nov. with signatures of a generalist lifestyle and marine biomass degradation.</title>
        <authorList>
            <person name="Hagestad O.C."/>
            <person name="Hou L."/>
            <person name="Andersen J.H."/>
            <person name="Hansen E.H."/>
            <person name="Altermark B."/>
            <person name="Li C."/>
            <person name="Kuhnert E."/>
            <person name="Cox R.J."/>
            <person name="Crous P.W."/>
            <person name="Spatafora J.W."/>
            <person name="Lail K."/>
            <person name="Amirebrahimi M."/>
            <person name="Lipzen A."/>
            <person name="Pangilinan J."/>
            <person name="Andreopoulos W."/>
            <person name="Hayes R.D."/>
            <person name="Ng V."/>
            <person name="Grigoriev I.V."/>
            <person name="Jackson S.A."/>
            <person name="Sutton T.D.S."/>
            <person name="Dobson A.D.W."/>
            <person name="Rama T."/>
        </authorList>
    </citation>
    <scope>NUCLEOTIDE SEQUENCE</scope>
    <source>
        <strain evidence="1">TRa3180A</strain>
    </source>
</reference>
<dbReference type="InterPro" id="IPR019128">
    <property type="entry name" value="Dcc1"/>
</dbReference>
<name>A0A9P8CB58_9HELO</name>
<evidence type="ECO:0000313" key="1">
    <source>
        <dbReference type="EMBL" id="KAG9240237.1"/>
    </source>
</evidence>
<dbReference type="GO" id="GO:0007064">
    <property type="term" value="P:mitotic sister chromatid cohesion"/>
    <property type="evidence" value="ECO:0007669"/>
    <property type="project" value="InterPro"/>
</dbReference>
<dbReference type="OrthoDB" id="5199543at2759"/>